<feature type="transmembrane region" description="Helical" evidence="6">
    <location>
        <begin position="1038"/>
        <end position="1064"/>
    </location>
</feature>
<dbReference type="PRINTS" id="PR00169">
    <property type="entry name" value="KCHANNEL"/>
</dbReference>
<proteinExistence type="predicted"/>
<dbReference type="InterPro" id="IPR037524">
    <property type="entry name" value="PA14/GLEYA"/>
</dbReference>
<dbReference type="Pfam" id="PF07885">
    <property type="entry name" value="Ion_trans_2"/>
    <property type="match status" value="1"/>
</dbReference>
<keyword evidence="2" id="KW-0677">Repeat</keyword>
<evidence type="ECO:0000256" key="2">
    <source>
        <dbReference type="ARBA" id="ARBA00022737"/>
    </source>
</evidence>
<keyword evidence="5" id="KW-0325">Glycoprotein</keyword>
<dbReference type="InterPro" id="IPR036116">
    <property type="entry name" value="FN3_sf"/>
</dbReference>
<keyword evidence="10" id="KW-1185">Reference proteome</keyword>
<dbReference type="InterPro" id="IPR050379">
    <property type="entry name" value="Type-I_Cytokine_Rcpt"/>
</dbReference>
<keyword evidence="3" id="KW-1015">Disulfide bond</keyword>
<feature type="domain" description="Fibronectin type-III" evidence="7">
    <location>
        <begin position="362"/>
        <end position="469"/>
    </location>
</feature>
<dbReference type="SUPFAM" id="SSF49265">
    <property type="entry name" value="Fibronectin type III"/>
    <property type="match status" value="3"/>
</dbReference>
<evidence type="ECO:0000256" key="6">
    <source>
        <dbReference type="SAM" id="Phobius"/>
    </source>
</evidence>
<evidence type="ECO:0000313" key="10">
    <source>
        <dbReference type="Proteomes" id="UP001159427"/>
    </source>
</evidence>
<protein>
    <submittedName>
        <fullName evidence="9">Uncharacterized protein</fullName>
    </submittedName>
</protein>
<keyword evidence="4" id="KW-0675">Receptor</keyword>
<feature type="domain" description="Fibronectin type-III" evidence="7">
    <location>
        <begin position="574"/>
        <end position="674"/>
    </location>
</feature>
<dbReference type="SUPFAM" id="SSF81324">
    <property type="entry name" value="Voltage-gated potassium channels"/>
    <property type="match status" value="1"/>
</dbReference>
<keyword evidence="6" id="KW-1133">Transmembrane helix</keyword>
<dbReference type="Gene3D" id="2.60.40.10">
    <property type="entry name" value="Immunoglobulins"/>
    <property type="match status" value="4"/>
</dbReference>
<dbReference type="Proteomes" id="UP001159427">
    <property type="component" value="Unassembled WGS sequence"/>
</dbReference>
<keyword evidence="1" id="KW-0732">Signal</keyword>
<feature type="transmembrane region" description="Helical" evidence="6">
    <location>
        <begin position="798"/>
        <end position="818"/>
    </location>
</feature>
<feature type="transmembrane region" description="Helical" evidence="6">
    <location>
        <begin position="864"/>
        <end position="884"/>
    </location>
</feature>
<keyword evidence="6" id="KW-0812">Transmembrane</keyword>
<dbReference type="Pfam" id="PF00041">
    <property type="entry name" value="fn3"/>
    <property type="match status" value="1"/>
</dbReference>
<dbReference type="InterPro" id="IPR013099">
    <property type="entry name" value="K_chnl_dom"/>
</dbReference>
<dbReference type="InterPro" id="IPR013783">
    <property type="entry name" value="Ig-like_fold"/>
</dbReference>
<dbReference type="Gene3D" id="2.60.120.1560">
    <property type="match status" value="1"/>
</dbReference>
<evidence type="ECO:0000259" key="8">
    <source>
        <dbReference type="PROSITE" id="PS51820"/>
    </source>
</evidence>
<dbReference type="CDD" id="cd00063">
    <property type="entry name" value="FN3"/>
    <property type="match status" value="4"/>
</dbReference>
<evidence type="ECO:0000256" key="4">
    <source>
        <dbReference type="ARBA" id="ARBA00023170"/>
    </source>
</evidence>
<dbReference type="Gene3D" id="1.10.287.70">
    <property type="match status" value="1"/>
</dbReference>
<dbReference type="InterPro" id="IPR003961">
    <property type="entry name" value="FN3_dom"/>
</dbReference>
<feature type="domain" description="PA14" evidence="8">
    <location>
        <begin position="49"/>
        <end position="209"/>
    </location>
</feature>
<evidence type="ECO:0000256" key="5">
    <source>
        <dbReference type="ARBA" id="ARBA00023180"/>
    </source>
</evidence>
<dbReference type="EMBL" id="CALNXI010000124">
    <property type="protein sequence ID" value="CAH3019714.1"/>
    <property type="molecule type" value="Genomic_DNA"/>
</dbReference>
<gene>
    <name evidence="9" type="ORF">PEVE_00003961</name>
</gene>
<evidence type="ECO:0000256" key="1">
    <source>
        <dbReference type="ARBA" id="ARBA00022729"/>
    </source>
</evidence>
<name>A0ABN8LV31_9CNID</name>
<accession>A0ABN8LV31</accession>
<feature type="domain" description="Fibronectin type-III" evidence="7">
    <location>
        <begin position="474"/>
        <end position="570"/>
    </location>
</feature>
<dbReference type="PROSITE" id="PS50853">
    <property type="entry name" value="FN3"/>
    <property type="match status" value="3"/>
</dbReference>
<keyword evidence="6" id="KW-0472">Membrane</keyword>
<reference evidence="9 10" key="1">
    <citation type="submission" date="2022-05" db="EMBL/GenBank/DDBJ databases">
        <authorList>
            <consortium name="Genoscope - CEA"/>
            <person name="William W."/>
        </authorList>
    </citation>
    <scope>NUCLEOTIDE SEQUENCE [LARGE SCALE GENOMIC DNA]</scope>
</reference>
<dbReference type="PANTHER" id="PTHR23036">
    <property type="entry name" value="CYTOKINE RECEPTOR"/>
    <property type="match status" value="1"/>
</dbReference>
<dbReference type="SMART" id="SM00060">
    <property type="entry name" value="FN3"/>
    <property type="match status" value="4"/>
</dbReference>
<evidence type="ECO:0000256" key="3">
    <source>
        <dbReference type="ARBA" id="ARBA00023157"/>
    </source>
</evidence>
<organism evidence="9 10">
    <name type="scientific">Porites evermanni</name>
    <dbReference type="NCBI Taxonomy" id="104178"/>
    <lineage>
        <taxon>Eukaryota</taxon>
        <taxon>Metazoa</taxon>
        <taxon>Cnidaria</taxon>
        <taxon>Anthozoa</taxon>
        <taxon>Hexacorallia</taxon>
        <taxon>Scleractinia</taxon>
        <taxon>Fungiina</taxon>
        <taxon>Poritidae</taxon>
        <taxon>Porites</taxon>
    </lineage>
</organism>
<comment type="caution">
    <text evidence="9">The sequence shown here is derived from an EMBL/GenBank/DDBJ whole genome shotgun (WGS) entry which is preliminary data.</text>
</comment>
<evidence type="ECO:0000259" key="7">
    <source>
        <dbReference type="PROSITE" id="PS50853"/>
    </source>
</evidence>
<evidence type="ECO:0000313" key="9">
    <source>
        <dbReference type="EMBL" id="CAH3019714.1"/>
    </source>
</evidence>
<dbReference type="PROSITE" id="PS51820">
    <property type="entry name" value="PA14"/>
    <property type="match status" value="1"/>
</dbReference>
<dbReference type="PANTHER" id="PTHR23036:SF151">
    <property type="entry name" value="FIBRONECTIN TYPE-III DOMAIN-CONTAINING PROTEIN"/>
    <property type="match status" value="1"/>
</dbReference>
<sequence>MFWVFDTPRFVKKRFRSSHVQTMEARLLEFFFIILAELSTGEFSSCIPKEYRGVRREVWTDISGGWFLKHLTSDSRFPNSPTTVEVLQELSSPRNQRRHYGQRLQAYFIAPSSGNYTFYATCDSECVFYLGFDEKPENKKELIRIDQDHRTGYDQWNRYLLQRSCSQELEKGKLYFIEALHTNYIENDHIRIHVQFPGFNTSSSLDHKNLFRYTPGSSVQTTCVLLRRCGVTCGGGRQTRIMTRDKLVSGACVNETGNHKEETTLYVEAYNITTSRAVIAWKLLQTNASELIPVSGYIVNVTSKQDKAQVKTVNTSVHLVAFENLKTFTNYCVTVEPLTVLTGLGRDICYYFTTDDDIPDLPPQNITVESRGSVLHLKWKPVPEQNRNGVILGYKLIIKLTSATYHQQKPNDEDTEHLSRFATVLEANVFFFELRTVEAFTWYCFKMLAFTRRGEGPLSSCAFILTEEAVPSLPPMNVSTAPLNATFFSVTWEPVPPGHNHGIILGYKVLLENMEDTSLVLTAIVNVNQTWIMLKESSKSASILCARVVAFTSKGDGQSSTCNEVWTWSEETMFPKMTAVSHYSPTGIRVKWNKLRTLVLRQLTHYNVTYEEVGEAGHPVLNSSSTTVNVRADSRKLTLSGLKTYTTYKIRVEPVTFDAKMHNNRIMFAETCRCPQVMFANWYPKPPYIIKENSTAKPRGIIPEILVHMLQVSCGQCLAYQTWNISYIFNKTENILDRDNLAWVDFRFPVRSAVGRTTYRGIHKYIPLLTIPGVALMTRKKTPSVYARDLSNSVLACWPIFAVSFSMAILTGILIWFVEYNSNSQHFFNHFHQGIVEGIWWSLVTMTTVGYGDRYPKTILGRSIAIVWFLAGIVLSSLLVSSLTSSMSVRILDKHLSVATQGRKVGSLAQFPEYEILVRYKSQVGGNSFPSLERLVDALKQDEVDGILVDVYTAHYRSDLFNVTWIKISQILAYKFTCGVIISGNAAKLERIFREYVGNKSTVVTDILQKTNQENEKVYHTQSRIQKEKVPLLDPGTALFNLSLFILFSLLCVAVIIGMLYQLWYSGRQKRRYDIQAIRMRERKEYKRTKQELQSTLEEFYQRFYLTYKQMRLKHRKQLKCLKKTEKSLNNLPNRDLV</sequence>